<dbReference type="InterPro" id="IPR009079">
    <property type="entry name" value="4_helix_cytokine-like_core"/>
</dbReference>
<dbReference type="Gene3D" id="1.20.1250.10">
    <property type="match status" value="1"/>
</dbReference>
<keyword evidence="5" id="KW-0732">Signal</keyword>
<reference evidence="7" key="1">
    <citation type="submission" date="2024-01" db="EMBL/GenBank/DDBJ databases">
        <title>GRCr8: a new rat reference genome assembly contstructed from accurate long reads and long range scaffolding.</title>
        <authorList>
            <person name="Doris P.A."/>
            <person name="Kalbfleisch T."/>
            <person name="Li K."/>
            <person name="Howe K."/>
            <person name="Wood J."/>
        </authorList>
    </citation>
    <scope>NUCLEOTIDE SEQUENCE [LARGE SCALE GENOMIC DNA]</scope>
    <source>
        <strain evidence="7">Brown Norway</strain>
    </source>
</reference>
<dbReference type="InterPro" id="IPR020421">
    <property type="entry name" value="IL-19"/>
</dbReference>
<evidence type="ECO:0000256" key="2">
    <source>
        <dbReference type="ARBA" id="ARBA00008813"/>
    </source>
</evidence>
<dbReference type="GeneTree" id="ENSGT00950000183124"/>
<reference evidence="7" key="2">
    <citation type="submission" date="2025-08" db="UniProtKB">
        <authorList>
            <consortium name="Ensembl"/>
        </authorList>
    </citation>
    <scope>IDENTIFICATION</scope>
    <source>
        <strain evidence="7">Brown Norway</strain>
    </source>
</reference>
<dbReference type="Proteomes" id="UP000002494">
    <property type="component" value="Chromosome 13"/>
</dbReference>
<keyword evidence="4 6" id="KW-0964">Secreted</keyword>
<evidence type="ECO:0000313" key="8">
    <source>
        <dbReference type="Proteomes" id="UP000002494"/>
    </source>
</evidence>
<comment type="similarity">
    <text evidence="2 6">Belongs to the IL-10 family.</text>
</comment>
<evidence type="ECO:0000256" key="6">
    <source>
        <dbReference type="RuleBase" id="RU368043"/>
    </source>
</evidence>
<evidence type="ECO:0000256" key="1">
    <source>
        <dbReference type="ARBA" id="ARBA00004613"/>
    </source>
</evidence>
<dbReference type="PANTHER" id="PTHR48482:SF3">
    <property type="entry name" value="INTERLEUKIN-19"/>
    <property type="match status" value="1"/>
</dbReference>
<organism evidence="7 8">
    <name type="scientific">Rattus norvegicus</name>
    <name type="common">Rat</name>
    <dbReference type="NCBI Taxonomy" id="10116"/>
    <lineage>
        <taxon>Eukaryota</taxon>
        <taxon>Metazoa</taxon>
        <taxon>Chordata</taxon>
        <taxon>Craniata</taxon>
        <taxon>Vertebrata</taxon>
        <taxon>Euteleostomi</taxon>
        <taxon>Mammalia</taxon>
        <taxon>Eutheria</taxon>
        <taxon>Euarchontoglires</taxon>
        <taxon>Glires</taxon>
        <taxon>Rodentia</taxon>
        <taxon>Myomorpha</taxon>
        <taxon>Muroidea</taxon>
        <taxon>Muridae</taxon>
        <taxon>Murinae</taxon>
        <taxon>Rattus</taxon>
    </lineage>
</organism>
<protein>
    <recommendedName>
        <fullName evidence="6">Interleukin family protein</fullName>
    </recommendedName>
</protein>
<dbReference type="Pfam" id="PF00726">
    <property type="entry name" value="IL10"/>
    <property type="match status" value="1"/>
</dbReference>
<dbReference type="PRINTS" id="PR01934">
    <property type="entry name" value="INTRLEUKIN19"/>
</dbReference>
<dbReference type="InterPro" id="IPR020423">
    <property type="entry name" value="IL-10_CS"/>
</dbReference>
<dbReference type="PANTHER" id="PTHR48482">
    <property type="entry name" value="INTERLEUKIN-19-RELATED"/>
    <property type="match status" value="1"/>
</dbReference>
<reference evidence="7" key="3">
    <citation type="submission" date="2025-09" db="UniProtKB">
        <authorList>
            <consortium name="Ensembl"/>
        </authorList>
    </citation>
    <scope>IDENTIFICATION</scope>
    <source>
        <strain evidence="7">Brown Norway</strain>
    </source>
</reference>
<comment type="function">
    <text evidence="6">Immune regulatory cytokine.</text>
</comment>
<sequence length="205" mass="23488">MGFFPLFCQSQKANLCSLGGQLPSIVAEGMKAQCASRWLLGMVFVLCSVHIYSLRRCLVSVDMRLLEKSFQEIRRTLQTKDTFKNVTILSTLENLRSIKPVDVCCVTNNLLTFYRDRVFKDHQETSLEVVRRISRIANSFLHMQKTLEQCVHRQCHCSQEATNATRTIHDNYNQLEVSSAALKSLGELNIFLAWIDRNHQETSAT</sequence>
<gene>
    <name evidence="7" type="primary">Il19</name>
</gene>
<evidence type="ECO:0000256" key="5">
    <source>
        <dbReference type="ARBA" id="ARBA00022729"/>
    </source>
</evidence>
<keyword evidence="3 6" id="KW-0202">Cytokine</keyword>
<dbReference type="PROSITE" id="PS00520">
    <property type="entry name" value="INTERLEUKIN_10"/>
    <property type="match status" value="1"/>
</dbReference>
<proteinExistence type="inferred from homology"/>
<evidence type="ECO:0000313" key="7">
    <source>
        <dbReference type="Ensembl" id="ENSRNOP00000112512.1"/>
    </source>
</evidence>
<evidence type="ECO:0000256" key="3">
    <source>
        <dbReference type="ARBA" id="ARBA00022514"/>
    </source>
</evidence>
<name>A0ABK0M566_RAT</name>
<dbReference type="InterPro" id="IPR020443">
    <property type="entry name" value="IL-10/19/20/24/26"/>
</dbReference>
<keyword evidence="8" id="KW-1185">Reference proteome</keyword>
<dbReference type="Ensembl" id="ENSRNOT00000159851.1">
    <property type="protein sequence ID" value="ENSRNOP00000112512.1"/>
    <property type="gene ID" value="ENSRNOG00000087053.1"/>
</dbReference>
<dbReference type="SUPFAM" id="SSF47266">
    <property type="entry name" value="4-helical cytokines"/>
    <property type="match status" value="1"/>
</dbReference>
<comment type="subcellular location">
    <subcellularLocation>
        <location evidence="1 6">Secreted</location>
    </subcellularLocation>
</comment>
<accession>A0ABK0M566</accession>
<evidence type="ECO:0000256" key="4">
    <source>
        <dbReference type="ARBA" id="ARBA00022525"/>
    </source>
</evidence>